<evidence type="ECO:0000259" key="5">
    <source>
        <dbReference type="PROSITE" id="PS01124"/>
    </source>
</evidence>
<feature type="domain" description="HTH araC/xylS-type" evidence="5">
    <location>
        <begin position="681"/>
        <end position="779"/>
    </location>
</feature>
<dbReference type="Gene3D" id="1.10.10.60">
    <property type="entry name" value="Homeodomain-like"/>
    <property type="match status" value="2"/>
</dbReference>
<dbReference type="PROSITE" id="PS01124">
    <property type="entry name" value="HTH_ARAC_FAMILY_2"/>
    <property type="match status" value="1"/>
</dbReference>
<dbReference type="Pfam" id="PF12833">
    <property type="entry name" value="HTH_18"/>
    <property type="match status" value="1"/>
</dbReference>
<protein>
    <submittedName>
        <fullName evidence="6">AraC family transcriptional regulator</fullName>
    </submittedName>
</protein>
<keyword evidence="4" id="KW-1133">Transmembrane helix</keyword>
<dbReference type="GeneID" id="97990650"/>
<evidence type="ECO:0000256" key="1">
    <source>
        <dbReference type="ARBA" id="ARBA00023015"/>
    </source>
</evidence>
<evidence type="ECO:0000256" key="4">
    <source>
        <dbReference type="SAM" id="Phobius"/>
    </source>
</evidence>
<dbReference type="SMART" id="SM00342">
    <property type="entry name" value="HTH_ARAC"/>
    <property type="match status" value="1"/>
</dbReference>
<keyword evidence="3" id="KW-0804">Transcription</keyword>
<reference evidence="6" key="1">
    <citation type="submission" date="2018-08" db="EMBL/GenBank/DDBJ databases">
        <title>A genome reference for cultivated species of the human gut microbiota.</title>
        <authorList>
            <person name="Zou Y."/>
            <person name="Xue W."/>
            <person name="Luo G."/>
        </authorList>
    </citation>
    <scope>NUCLEOTIDE SEQUENCE [LARGE SCALE GENOMIC DNA]</scope>
    <source>
        <strain evidence="6">TF05-5AC</strain>
    </source>
</reference>
<evidence type="ECO:0000256" key="2">
    <source>
        <dbReference type="ARBA" id="ARBA00023125"/>
    </source>
</evidence>
<gene>
    <name evidence="6" type="ORF">DXC51_28300</name>
</gene>
<dbReference type="GO" id="GO:0003700">
    <property type="term" value="F:DNA-binding transcription factor activity"/>
    <property type="evidence" value="ECO:0007669"/>
    <property type="project" value="InterPro"/>
</dbReference>
<proteinExistence type="predicted"/>
<dbReference type="InterPro" id="IPR009057">
    <property type="entry name" value="Homeodomain-like_sf"/>
</dbReference>
<organism evidence="6 7">
    <name type="scientific">Eisenbergiella massiliensis</name>
    <dbReference type="NCBI Taxonomy" id="1720294"/>
    <lineage>
        <taxon>Bacteria</taxon>
        <taxon>Bacillati</taxon>
        <taxon>Bacillota</taxon>
        <taxon>Clostridia</taxon>
        <taxon>Lachnospirales</taxon>
        <taxon>Lachnospiraceae</taxon>
        <taxon>Eisenbergiella</taxon>
    </lineage>
</organism>
<keyword evidence="1" id="KW-0805">Transcription regulation</keyword>
<feature type="transmembrane region" description="Helical" evidence="4">
    <location>
        <begin position="309"/>
        <end position="332"/>
    </location>
</feature>
<evidence type="ECO:0000313" key="7">
    <source>
        <dbReference type="Proteomes" id="UP000260812"/>
    </source>
</evidence>
<keyword evidence="2" id="KW-0238">DNA-binding</keyword>
<dbReference type="AlphaFoldDB" id="A0A3E3HVA0"/>
<keyword evidence="4" id="KW-0472">Membrane</keyword>
<keyword evidence="4" id="KW-0812">Transmembrane</keyword>
<dbReference type="InterPro" id="IPR018060">
    <property type="entry name" value="HTH_AraC"/>
</dbReference>
<evidence type="ECO:0000256" key="3">
    <source>
        <dbReference type="ARBA" id="ARBA00023163"/>
    </source>
</evidence>
<dbReference type="GO" id="GO:0043565">
    <property type="term" value="F:sequence-specific DNA binding"/>
    <property type="evidence" value="ECO:0007669"/>
    <property type="project" value="InterPro"/>
</dbReference>
<accession>A0A3E3HVA0</accession>
<dbReference type="Proteomes" id="UP000260812">
    <property type="component" value="Unassembled WGS sequence"/>
</dbReference>
<feature type="transmembrane region" description="Helical" evidence="4">
    <location>
        <begin position="6"/>
        <end position="30"/>
    </location>
</feature>
<evidence type="ECO:0000313" key="6">
    <source>
        <dbReference type="EMBL" id="RGE55655.1"/>
    </source>
</evidence>
<dbReference type="PANTHER" id="PTHR43280">
    <property type="entry name" value="ARAC-FAMILY TRANSCRIPTIONAL REGULATOR"/>
    <property type="match status" value="1"/>
</dbReference>
<dbReference type="RefSeq" id="WP_117545968.1">
    <property type="nucleotide sequence ID" value="NZ_JBKUNB010000019.1"/>
</dbReference>
<sequence length="782" mass="90914">MKRFSLFWQIFIMIFCVLIIPTSLFSYYAMDRVSKYSEESIAVSKVDNLESLSKATEMVLNSFSRNVIQFANSASYRNLGEINSYQILNSDFEMVKTAWEAQSYLNRLFGTEKMVQSCFYISEDSDYVISTDKGICRADNYSPMDWLEEETSEKPGLSGKWVARNLYTTQETEEGKSNRNQVAVLSYVYSINPLISAKGGTIVCNIYLSKLSDFLNPSRQAQGICYVLDENNNVICHPDKALFSSGDEERKIMERISAMKLEKGHFGYEEADGRYLCAFKRSSFNNWTYVATYNQEEVMRQAKEISYSAVLMIILAVAVETILVLLISYRIFKPFRMLFNSVKENMTEKMAGKMTDKEAPRNEIYYLNDVFEKMKFEESQIHDILEKRNSDAQRLHLREMLTGTLESSEKKENLEKLFPYEHFMVLLASVDGGSDLLRKYNSDERMYYFLQIEDLFNKNLNQEGYAARAMRFRSTTCAVVLNIKTYDQRKVASFITGRMGIFKEELKKILDYTMTIGVSSVHADIDDLNECLAEATAAMKHRIIAGKDQIIFWNDRINESQRYYYPYDSENKIINYLRLKKMDAIDQELERIREQIVAIEDISYDNVVLIYQQLIGAIIKALVEEKVKISRFLGNGRKAYTAIAEKDTIEEIEAFLKEFIQTILTYLEQSDEQKEDMKLYDRITSYLDGHYKEDIDFEEAAANMGISYSYMRRVMKEDGDISIVDYVNRLRIKEAKRLLQTTELKTQEVAEQVGYHNVQSLNRFFKKYEGTTPNAVRSLDKK</sequence>
<keyword evidence="7" id="KW-1185">Reference proteome</keyword>
<name>A0A3E3HVA0_9FIRM</name>
<dbReference type="SUPFAM" id="SSF46689">
    <property type="entry name" value="Homeodomain-like"/>
    <property type="match status" value="1"/>
</dbReference>
<dbReference type="EMBL" id="QVLV01000040">
    <property type="protein sequence ID" value="RGE55655.1"/>
    <property type="molecule type" value="Genomic_DNA"/>
</dbReference>
<dbReference type="Gene3D" id="3.30.450.20">
    <property type="entry name" value="PAS domain"/>
    <property type="match status" value="1"/>
</dbReference>
<comment type="caution">
    <text evidence="6">The sequence shown here is derived from an EMBL/GenBank/DDBJ whole genome shotgun (WGS) entry which is preliminary data.</text>
</comment>
<dbReference type="PANTHER" id="PTHR43280:SF28">
    <property type="entry name" value="HTH-TYPE TRANSCRIPTIONAL ACTIVATOR RHAS"/>
    <property type="match status" value="1"/>
</dbReference>